<evidence type="ECO:0000313" key="3">
    <source>
        <dbReference type="Proteomes" id="UP000218267"/>
    </source>
</evidence>
<dbReference type="EMBL" id="AP018042">
    <property type="protein sequence ID" value="BAX82250.1"/>
    <property type="molecule type" value="Genomic_DNA"/>
</dbReference>
<evidence type="ECO:0000313" key="2">
    <source>
        <dbReference type="EMBL" id="BAX82250.1"/>
    </source>
</evidence>
<reference evidence="3" key="2">
    <citation type="journal article" date="2020" name="Antonie Van Leeuwenhoek">
        <title>Labilibaculum antarcticum sp. nov., a novel facultative anaerobic, psychrotorelant bacterium isolated from marine sediment of Antarctica.</title>
        <authorList>
            <person name="Watanabe M."/>
            <person name="Kojima H."/>
            <person name="Fukui M."/>
        </authorList>
    </citation>
    <scope>NUCLEOTIDE SEQUENCE [LARGE SCALE GENOMIC DNA]</scope>
    <source>
        <strain evidence="3">SPP2</strain>
    </source>
</reference>
<keyword evidence="1" id="KW-0732">Signal</keyword>
<evidence type="ECO:0000256" key="1">
    <source>
        <dbReference type="SAM" id="SignalP"/>
    </source>
</evidence>
<dbReference type="AlphaFoldDB" id="A0A1Y1CPQ0"/>
<dbReference type="Proteomes" id="UP000218267">
    <property type="component" value="Chromosome"/>
</dbReference>
<gene>
    <name evidence="2" type="ORF">ALGA_3958</name>
</gene>
<name>A0A1Y1CPQ0_9BACT</name>
<accession>A0A1Y1CPQ0</accession>
<protein>
    <submittedName>
        <fullName evidence="2">Uncharacterized protein</fullName>
    </submittedName>
</protein>
<proteinExistence type="predicted"/>
<dbReference type="PROSITE" id="PS51257">
    <property type="entry name" value="PROKAR_LIPOPROTEIN"/>
    <property type="match status" value="1"/>
</dbReference>
<dbReference type="KEGG" id="mbas:ALGA_3958"/>
<feature type="chain" id="PRO_5012801722" evidence="1">
    <location>
        <begin position="21"/>
        <end position="129"/>
    </location>
</feature>
<organism evidence="2 3">
    <name type="scientific">Labilibaculum antarcticum</name>
    <dbReference type="NCBI Taxonomy" id="1717717"/>
    <lineage>
        <taxon>Bacteria</taxon>
        <taxon>Pseudomonadati</taxon>
        <taxon>Bacteroidota</taxon>
        <taxon>Bacteroidia</taxon>
        <taxon>Marinilabiliales</taxon>
        <taxon>Marinifilaceae</taxon>
        <taxon>Labilibaculum</taxon>
    </lineage>
</organism>
<sequence>MDMNRYLIVVFCVLTGCAAAVPMANGQEMSVDHHLFAEWYADHIQNLDESYSSTILAHVEQDQLVGKYIPSIENFSLLENLPKFPVADQVIPLESIPISQTLQCFSILPEVILSTIPEGDFHIRAPVLA</sequence>
<keyword evidence="3" id="KW-1185">Reference proteome</keyword>
<feature type="signal peptide" evidence="1">
    <location>
        <begin position="1"/>
        <end position="20"/>
    </location>
</feature>
<reference evidence="2 3" key="1">
    <citation type="journal article" date="2018" name="Mar. Genomics">
        <title>Complete genome sequence of Marinifilaceae bacterium strain SPP2, isolated from the Antarctic marine sediment.</title>
        <authorList>
            <person name="Watanabe M."/>
            <person name="Kojima H."/>
            <person name="Fukui M."/>
        </authorList>
    </citation>
    <scope>NUCLEOTIDE SEQUENCE [LARGE SCALE GENOMIC DNA]</scope>
    <source>
        <strain evidence="2 3">SPP2</strain>
    </source>
</reference>